<dbReference type="RefSeq" id="WP_090256297.1">
    <property type="nucleotide sequence ID" value="NZ_FMTL01000014.1"/>
</dbReference>
<evidence type="ECO:0000256" key="1">
    <source>
        <dbReference type="SAM" id="MobiDB-lite"/>
    </source>
</evidence>
<comment type="caution">
    <text evidence="2">The sequence shown here is derived from an EMBL/GenBank/DDBJ whole genome shotgun (WGS) entry which is preliminary data.</text>
</comment>
<organism evidence="2 3">
    <name type="scientific">Pseudomonas peli</name>
    <dbReference type="NCBI Taxonomy" id="592361"/>
    <lineage>
        <taxon>Bacteria</taxon>
        <taxon>Pseudomonadati</taxon>
        <taxon>Pseudomonadota</taxon>
        <taxon>Gammaproteobacteria</taxon>
        <taxon>Pseudomonadales</taxon>
        <taxon>Pseudomonadaceae</taxon>
        <taxon>Pseudomonas</taxon>
    </lineage>
</organism>
<protein>
    <submittedName>
        <fullName evidence="2">Uncharacterized protein</fullName>
    </submittedName>
</protein>
<feature type="region of interest" description="Disordered" evidence="1">
    <location>
        <begin position="1"/>
        <end position="24"/>
    </location>
</feature>
<keyword evidence="3" id="KW-1185">Reference proteome</keyword>
<dbReference type="AlphaFoldDB" id="A0AB37ZDH6"/>
<gene>
    <name evidence="2" type="ORF">SAMN05216370_0140</name>
</gene>
<evidence type="ECO:0000313" key="3">
    <source>
        <dbReference type="Proteomes" id="UP000242418"/>
    </source>
</evidence>
<name>A0AB37ZDH6_9PSED</name>
<proteinExistence type="predicted"/>
<reference evidence="2 3" key="1">
    <citation type="submission" date="2016-10" db="EMBL/GenBank/DDBJ databases">
        <authorList>
            <person name="Varghese N."/>
            <person name="Submissions S."/>
        </authorList>
    </citation>
    <scope>NUCLEOTIDE SEQUENCE [LARGE SCALE GENOMIC DNA]</scope>
    <source>
        <strain evidence="2 3">DSM 17833</strain>
    </source>
</reference>
<sequence>MRSEDKATPDALPEGWTEAYPGGMATRNHPTLGGIIDKTIVGGRWFVVFHHDDLQPVEDLDSRAEAFAAFFAAIERIEQ</sequence>
<evidence type="ECO:0000313" key="2">
    <source>
        <dbReference type="EMBL" id="SCW90361.1"/>
    </source>
</evidence>
<dbReference type="Proteomes" id="UP000242418">
    <property type="component" value="Unassembled WGS sequence"/>
</dbReference>
<accession>A0AB37ZDH6</accession>
<dbReference type="EMBL" id="FMTL01000014">
    <property type="protein sequence ID" value="SCW90361.1"/>
    <property type="molecule type" value="Genomic_DNA"/>
</dbReference>